<sequence>QVNDKVVSKLAKTKSIATRSTGYDHIDLEACRQKGILVSNIPTYGVETVAEHTLSLMLAISRRIFESLEKTRKGDFSNDDITGFQLKDKTLGIIGCGKIGKRVAELAKIFGMKVLAYDVFKDEGAAKKIGYQYVDFETLLKEADFITLHANLTKENYHLLNKAAFQKMKEGVVIINTARGSLIDLQAFVEYLKLGKIKAAGIDVLEEESEEKEEIKLLYENKLNKEQLQKLLADHILTEFEDQNKNVIITPHNAFNSREALAEILETAAKNILGFVNDNPINIVK</sequence>
<name>A0A2H0NE64_9BACT</name>
<dbReference type="PANTHER" id="PTHR43026">
    <property type="entry name" value="2-HYDROXYACID DEHYDROGENASE HOMOLOG 1-RELATED"/>
    <property type="match status" value="1"/>
</dbReference>
<gene>
    <name evidence="7" type="ORF">COV54_01760</name>
</gene>
<comment type="similarity">
    <text evidence="1 4">Belongs to the D-isomer specific 2-hydroxyacid dehydrogenase family.</text>
</comment>
<dbReference type="SUPFAM" id="SSF52283">
    <property type="entry name" value="Formate/glycerate dehydrogenase catalytic domain-like"/>
    <property type="match status" value="1"/>
</dbReference>
<evidence type="ECO:0000313" key="7">
    <source>
        <dbReference type="EMBL" id="PIR07181.1"/>
    </source>
</evidence>
<keyword evidence="2 4" id="KW-0560">Oxidoreductase</keyword>
<dbReference type="PROSITE" id="PS00065">
    <property type="entry name" value="D_2_HYDROXYACID_DH_1"/>
    <property type="match status" value="1"/>
</dbReference>
<protein>
    <submittedName>
        <fullName evidence="7">Hydroxyacid dehydrogenase</fullName>
    </submittedName>
</protein>
<evidence type="ECO:0000259" key="6">
    <source>
        <dbReference type="Pfam" id="PF02826"/>
    </source>
</evidence>
<feature type="domain" description="D-isomer specific 2-hydroxyacid dehydrogenase catalytic" evidence="5">
    <location>
        <begin position="2"/>
        <end position="284"/>
    </location>
</feature>
<dbReference type="Gene3D" id="3.40.50.720">
    <property type="entry name" value="NAD(P)-binding Rossmann-like Domain"/>
    <property type="match status" value="2"/>
</dbReference>
<evidence type="ECO:0000256" key="4">
    <source>
        <dbReference type="RuleBase" id="RU003719"/>
    </source>
</evidence>
<evidence type="ECO:0000313" key="8">
    <source>
        <dbReference type="Proteomes" id="UP000228867"/>
    </source>
</evidence>
<dbReference type="InterPro" id="IPR006139">
    <property type="entry name" value="D-isomer_2_OHA_DH_cat_dom"/>
</dbReference>
<dbReference type="InterPro" id="IPR036291">
    <property type="entry name" value="NAD(P)-bd_dom_sf"/>
</dbReference>
<organism evidence="7 8">
    <name type="scientific">Candidatus Jorgensenbacteria bacterium CG11_big_fil_rev_8_21_14_0_20_38_23</name>
    <dbReference type="NCBI Taxonomy" id="1974594"/>
    <lineage>
        <taxon>Bacteria</taxon>
        <taxon>Candidatus Joergenseniibacteriota</taxon>
    </lineage>
</organism>
<dbReference type="Pfam" id="PF02826">
    <property type="entry name" value="2-Hacid_dh_C"/>
    <property type="match status" value="1"/>
</dbReference>
<accession>A0A2H0NE64</accession>
<dbReference type="PROSITE" id="PS00671">
    <property type="entry name" value="D_2_HYDROXYACID_DH_3"/>
    <property type="match status" value="1"/>
</dbReference>
<evidence type="ECO:0000256" key="2">
    <source>
        <dbReference type="ARBA" id="ARBA00023002"/>
    </source>
</evidence>
<dbReference type="FunFam" id="3.40.50.720:FF:000041">
    <property type="entry name" value="D-3-phosphoglycerate dehydrogenase"/>
    <property type="match status" value="1"/>
</dbReference>
<dbReference type="Proteomes" id="UP000228867">
    <property type="component" value="Unassembled WGS sequence"/>
</dbReference>
<feature type="non-terminal residue" evidence="7">
    <location>
        <position position="1"/>
    </location>
</feature>
<dbReference type="GO" id="GO:0008720">
    <property type="term" value="F:D-lactate dehydrogenase (NAD+) activity"/>
    <property type="evidence" value="ECO:0007669"/>
    <property type="project" value="TreeGrafter"/>
</dbReference>
<evidence type="ECO:0000256" key="1">
    <source>
        <dbReference type="ARBA" id="ARBA00005854"/>
    </source>
</evidence>
<dbReference type="AlphaFoldDB" id="A0A2H0NE64"/>
<dbReference type="InterPro" id="IPR006140">
    <property type="entry name" value="D-isomer_DH_NAD-bd"/>
</dbReference>
<feature type="domain" description="D-isomer specific 2-hydroxyacid dehydrogenase NAD-binding" evidence="6">
    <location>
        <begin position="54"/>
        <end position="254"/>
    </location>
</feature>
<dbReference type="InterPro" id="IPR029753">
    <property type="entry name" value="D-isomer_DH_CS"/>
</dbReference>
<dbReference type="PANTHER" id="PTHR43026:SF1">
    <property type="entry name" value="2-HYDROXYACID DEHYDROGENASE HOMOLOG 1-RELATED"/>
    <property type="match status" value="1"/>
</dbReference>
<evidence type="ECO:0000259" key="5">
    <source>
        <dbReference type="Pfam" id="PF00389"/>
    </source>
</evidence>
<dbReference type="InterPro" id="IPR058205">
    <property type="entry name" value="D-LDH-like"/>
</dbReference>
<dbReference type="InterPro" id="IPR029752">
    <property type="entry name" value="D-isomer_DH_CS1"/>
</dbReference>
<dbReference type="SUPFAM" id="SSF51735">
    <property type="entry name" value="NAD(P)-binding Rossmann-fold domains"/>
    <property type="match status" value="1"/>
</dbReference>
<dbReference type="GO" id="GO:0006564">
    <property type="term" value="P:L-serine biosynthetic process"/>
    <property type="evidence" value="ECO:0007669"/>
    <property type="project" value="UniProtKB-ARBA"/>
</dbReference>
<dbReference type="GO" id="GO:0051287">
    <property type="term" value="F:NAD binding"/>
    <property type="evidence" value="ECO:0007669"/>
    <property type="project" value="InterPro"/>
</dbReference>
<dbReference type="Pfam" id="PF00389">
    <property type="entry name" value="2-Hacid_dh"/>
    <property type="match status" value="1"/>
</dbReference>
<dbReference type="EMBL" id="PCWR01000040">
    <property type="protein sequence ID" value="PIR07181.1"/>
    <property type="molecule type" value="Genomic_DNA"/>
</dbReference>
<reference evidence="7 8" key="1">
    <citation type="submission" date="2017-09" db="EMBL/GenBank/DDBJ databases">
        <title>Depth-based differentiation of microbial function through sediment-hosted aquifers and enrichment of novel symbionts in the deep terrestrial subsurface.</title>
        <authorList>
            <person name="Probst A.J."/>
            <person name="Ladd B."/>
            <person name="Jarett J.K."/>
            <person name="Geller-Mcgrath D.E."/>
            <person name="Sieber C.M."/>
            <person name="Emerson J.B."/>
            <person name="Anantharaman K."/>
            <person name="Thomas B.C."/>
            <person name="Malmstrom R."/>
            <person name="Stieglmeier M."/>
            <person name="Klingl A."/>
            <person name="Woyke T."/>
            <person name="Ryan C.M."/>
            <person name="Banfield J.F."/>
        </authorList>
    </citation>
    <scope>NUCLEOTIDE SEQUENCE [LARGE SCALE GENOMIC DNA]</scope>
    <source>
        <strain evidence="7">CG11_big_fil_rev_8_21_14_0_20_38_23</strain>
    </source>
</reference>
<comment type="caution">
    <text evidence="7">The sequence shown here is derived from an EMBL/GenBank/DDBJ whole genome shotgun (WGS) entry which is preliminary data.</text>
</comment>
<proteinExistence type="inferred from homology"/>
<dbReference type="GO" id="GO:0047545">
    <property type="term" value="F:(S)-2-hydroxyglutarate dehydrogenase activity"/>
    <property type="evidence" value="ECO:0007669"/>
    <property type="project" value="UniProtKB-ARBA"/>
</dbReference>
<evidence type="ECO:0000256" key="3">
    <source>
        <dbReference type="ARBA" id="ARBA00023027"/>
    </source>
</evidence>
<keyword evidence="3" id="KW-0520">NAD</keyword>
<dbReference type="GO" id="GO:0004617">
    <property type="term" value="F:phosphoglycerate dehydrogenase activity"/>
    <property type="evidence" value="ECO:0007669"/>
    <property type="project" value="UniProtKB-ARBA"/>
</dbReference>